<evidence type="ECO:0000313" key="17">
    <source>
        <dbReference type="Proteomes" id="UP000291380"/>
    </source>
</evidence>
<dbReference type="PANTHER" id="PTHR32552">
    <property type="entry name" value="FERRICHROME IRON RECEPTOR-RELATED"/>
    <property type="match status" value="1"/>
</dbReference>
<evidence type="ECO:0000259" key="15">
    <source>
        <dbReference type="Pfam" id="PF07715"/>
    </source>
</evidence>
<dbReference type="GO" id="GO:0006826">
    <property type="term" value="P:iron ion transport"/>
    <property type="evidence" value="ECO:0007669"/>
    <property type="project" value="UniProtKB-KW"/>
</dbReference>
<keyword evidence="6" id="KW-0408">Iron</keyword>
<feature type="chain" id="PRO_5021013474" evidence="13">
    <location>
        <begin position="28"/>
        <end position="727"/>
    </location>
</feature>
<keyword evidence="4" id="KW-0410">Iron transport</keyword>
<evidence type="ECO:0000256" key="3">
    <source>
        <dbReference type="ARBA" id="ARBA00022452"/>
    </source>
</evidence>
<keyword evidence="8 12" id="KW-0798">TonB box</keyword>
<evidence type="ECO:0000256" key="4">
    <source>
        <dbReference type="ARBA" id="ARBA00022496"/>
    </source>
</evidence>
<evidence type="ECO:0000256" key="8">
    <source>
        <dbReference type="ARBA" id="ARBA00023077"/>
    </source>
</evidence>
<dbReference type="GO" id="GO:0009279">
    <property type="term" value="C:cell outer membrane"/>
    <property type="evidence" value="ECO:0007669"/>
    <property type="project" value="UniProtKB-SubCell"/>
</dbReference>
<accession>A0A4R0EQK3</accession>
<keyword evidence="10 11" id="KW-0998">Cell outer membrane</keyword>
<evidence type="ECO:0000256" key="6">
    <source>
        <dbReference type="ARBA" id="ARBA00023004"/>
    </source>
</evidence>
<feature type="domain" description="TonB-dependent receptor plug" evidence="15">
    <location>
        <begin position="53"/>
        <end position="160"/>
    </location>
</feature>
<sequence length="727" mass="80952">MQGKYHLMPINMTLLCLTACICQNLYAETGSTEPVLLPTLKIEATRTDTDWLQTPASVYRIDQNNNENNLGVNLSETLKGVPGLQLNNRENYAQDLQISMRGFGARSTFGVRGIRLYVDGIPATMPDGQGQTSNIDLGSLDHIEVLGGPFSSLYGNSSGGTILTATKEGEGRDSIQLGYSGGSHNKGRADIVLQGGTDQANEPSYVISSSYFDTDGYRDHSAAQKVLSNVKLTWDLDDGSKLNWIVNHVDINADDPQGLTRVQWKENPKQVNDSLNEYDVRKEINQTQTGITWSKRINDQHELYTMAYAGHREVTQYQSIPECSLNGTVCRPNSAQLNPRHAGGVIDFSRDYYGTDIRWTGKDLLPNTRLTAGLAFDYMDEDRQGYENFVLVNNQPQYGIKGNLRRDEKNTLWNLDPYIQASWDFLPNWTFDTGLRYSNVHYESKDHYIVSGNGDDSGKTDYDKVLPSAALTWKINDQFNAYASYAKGFETPTFTEMAYSKNDGMNFDLKPATSDNYELGLKSQNQLGNFTAAIFQSNTQDDIVSAGTENGRATYRNADKTLRKGLELSWNKNLWRDLTAQASYSFIDATFDAFVAEIENLQNPSQPKAAAIQSGNYIPGVAKNQAFVALAWQPETGFNAGLDVRYIDKLYVDDINSDAAPSYTLTSANVGYVWKNADWKVRTFARVDNLFDKEYVGSVIVNDGNGRFFEPADGVNWSAGLSLTKAF</sequence>
<dbReference type="PANTHER" id="PTHR32552:SF81">
    <property type="entry name" value="TONB-DEPENDENT OUTER MEMBRANE RECEPTOR"/>
    <property type="match status" value="1"/>
</dbReference>
<keyword evidence="2 11" id="KW-0813">Transport</keyword>
<evidence type="ECO:0000256" key="7">
    <source>
        <dbReference type="ARBA" id="ARBA00023065"/>
    </source>
</evidence>
<dbReference type="AlphaFoldDB" id="A0A4R0EQK3"/>
<keyword evidence="13" id="KW-0732">Signal</keyword>
<comment type="caution">
    <text evidence="16">The sequence shown here is derived from an EMBL/GenBank/DDBJ whole genome shotgun (WGS) entry which is preliminary data.</text>
</comment>
<dbReference type="RefSeq" id="WP_131270899.1">
    <property type="nucleotide sequence ID" value="NZ_SJOA01000005.1"/>
</dbReference>
<evidence type="ECO:0000256" key="2">
    <source>
        <dbReference type="ARBA" id="ARBA00022448"/>
    </source>
</evidence>
<dbReference type="SUPFAM" id="SSF56935">
    <property type="entry name" value="Porins"/>
    <property type="match status" value="1"/>
</dbReference>
<keyword evidence="3 11" id="KW-1134">Transmembrane beta strand</keyword>
<evidence type="ECO:0000256" key="13">
    <source>
        <dbReference type="SAM" id="SignalP"/>
    </source>
</evidence>
<dbReference type="Gene3D" id="2.40.170.20">
    <property type="entry name" value="TonB-dependent receptor, beta-barrel domain"/>
    <property type="match status" value="1"/>
</dbReference>
<name>A0A4R0EQK3_9GAMM</name>
<dbReference type="InterPro" id="IPR000531">
    <property type="entry name" value="Beta-barrel_TonB"/>
</dbReference>
<dbReference type="InterPro" id="IPR037066">
    <property type="entry name" value="Plug_dom_sf"/>
</dbReference>
<dbReference type="InterPro" id="IPR039426">
    <property type="entry name" value="TonB-dep_rcpt-like"/>
</dbReference>
<feature type="signal peptide" evidence="13">
    <location>
        <begin position="1"/>
        <end position="27"/>
    </location>
</feature>
<keyword evidence="9 11" id="KW-0472">Membrane</keyword>
<evidence type="ECO:0000259" key="14">
    <source>
        <dbReference type="Pfam" id="PF00593"/>
    </source>
</evidence>
<evidence type="ECO:0000256" key="12">
    <source>
        <dbReference type="RuleBase" id="RU003357"/>
    </source>
</evidence>
<evidence type="ECO:0000256" key="10">
    <source>
        <dbReference type="ARBA" id="ARBA00023237"/>
    </source>
</evidence>
<dbReference type="Pfam" id="PF00593">
    <property type="entry name" value="TonB_dep_Rec_b-barrel"/>
    <property type="match status" value="1"/>
</dbReference>
<dbReference type="EMBL" id="SJOA01000005">
    <property type="protein sequence ID" value="TCB60333.1"/>
    <property type="molecule type" value="Genomic_DNA"/>
</dbReference>
<dbReference type="OrthoDB" id="9760620at2"/>
<reference evidence="16 17" key="1">
    <citation type="submission" date="2019-02" db="EMBL/GenBank/DDBJ databases">
        <title>High diversity of culturable Acinetobacter species in natural soil and water ecosystems.</title>
        <authorList>
            <person name="Radolfova-Krizova L."/>
            <person name="Nemec A."/>
        </authorList>
    </citation>
    <scope>NUCLEOTIDE SEQUENCE [LARGE SCALE GENOMIC DNA]</scope>
    <source>
        <strain evidence="16 17">ANC 4281</strain>
    </source>
</reference>
<evidence type="ECO:0000256" key="9">
    <source>
        <dbReference type="ARBA" id="ARBA00023136"/>
    </source>
</evidence>
<comment type="similarity">
    <text evidence="11 12">Belongs to the TonB-dependent receptor family.</text>
</comment>
<keyword evidence="5 11" id="KW-0812">Transmembrane</keyword>
<dbReference type="PROSITE" id="PS52016">
    <property type="entry name" value="TONB_DEPENDENT_REC_3"/>
    <property type="match status" value="1"/>
</dbReference>
<dbReference type="InterPro" id="IPR012910">
    <property type="entry name" value="Plug_dom"/>
</dbReference>
<keyword evidence="7" id="KW-0406">Ion transport</keyword>
<evidence type="ECO:0000256" key="1">
    <source>
        <dbReference type="ARBA" id="ARBA00004571"/>
    </source>
</evidence>
<dbReference type="Pfam" id="PF07715">
    <property type="entry name" value="Plug"/>
    <property type="match status" value="1"/>
</dbReference>
<comment type="subcellular location">
    <subcellularLocation>
        <location evidence="1 11">Cell outer membrane</location>
        <topology evidence="1 11">Multi-pass membrane protein</topology>
    </subcellularLocation>
</comment>
<protein>
    <submittedName>
        <fullName evidence="16">TonB-dependent receptor</fullName>
    </submittedName>
</protein>
<evidence type="ECO:0000313" key="16">
    <source>
        <dbReference type="EMBL" id="TCB60333.1"/>
    </source>
</evidence>
<evidence type="ECO:0000256" key="5">
    <source>
        <dbReference type="ARBA" id="ARBA00022692"/>
    </source>
</evidence>
<feature type="domain" description="TonB-dependent receptor-like beta-barrel" evidence="14">
    <location>
        <begin position="234"/>
        <end position="690"/>
    </location>
</feature>
<evidence type="ECO:0000256" key="11">
    <source>
        <dbReference type="PROSITE-ProRule" id="PRU01360"/>
    </source>
</evidence>
<gene>
    <name evidence="16" type="ORF">E0H85_06060</name>
</gene>
<keyword evidence="16" id="KW-0675">Receptor</keyword>
<dbReference type="Proteomes" id="UP000291380">
    <property type="component" value="Unassembled WGS sequence"/>
</dbReference>
<organism evidence="16 17">
    <name type="scientific">Acinetobacter terrae</name>
    <dbReference type="NCBI Taxonomy" id="2731247"/>
    <lineage>
        <taxon>Bacteria</taxon>
        <taxon>Pseudomonadati</taxon>
        <taxon>Pseudomonadota</taxon>
        <taxon>Gammaproteobacteria</taxon>
        <taxon>Moraxellales</taxon>
        <taxon>Moraxellaceae</taxon>
        <taxon>Acinetobacter</taxon>
        <taxon>Acinetobacter Taxon 24</taxon>
    </lineage>
</organism>
<dbReference type="Gene3D" id="2.170.130.10">
    <property type="entry name" value="TonB-dependent receptor, plug domain"/>
    <property type="match status" value="1"/>
</dbReference>
<dbReference type="InterPro" id="IPR036942">
    <property type="entry name" value="Beta-barrel_TonB_sf"/>
</dbReference>
<proteinExistence type="inferred from homology"/>
<dbReference type="CDD" id="cd01347">
    <property type="entry name" value="ligand_gated_channel"/>
    <property type="match status" value="1"/>
</dbReference>